<evidence type="ECO:0000313" key="11">
    <source>
        <dbReference type="Proteomes" id="UP000242222"/>
    </source>
</evidence>
<reference evidence="11" key="1">
    <citation type="submission" date="2016-10" db="EMBL/GenBank/DDBJ databases">
        <authorList>
            <person name="Varghese N."/>
            <person name="Submissions S."/>
        </authorList>
    </citation>
    <scope>NUCLEOTIDE SEQUENCE [LARGE SCALE GENOMIC DNA]</scope>
    <source>
        <strain evidence="11">N6PO6</strain>
    </source>
</reference>
<evidence type="ECO:0000256" key="1">
    <source>
        <dbReference type="ARBA" id="ARBA00004651"/>
    </source>
</evidence>
<evidence type="ECO:0000256" key="6">
    <source>
        <dbReference type="ARBA" id="ARBA00022989"/>
    </source>
</evidence>
<dbReference type="STRING" id="1367852.SAMN05216516_101169"/>
<dbReference type="GO" id="GO:0008324">
    <property type="term" value="F:monoatomic cation transmembrane transporter activity"/>
    <property type="evidence" value="ECO:0007669"/>
    <property type="project" value="InterPro"/>
</dbReference>
<evidence type="ECO:0000256" key="8">
    <source>
        <dbReference type="HAMAP-Rule" id="MF_01015"/>
    </source>
</evidence>
<dbReference type="OrthoDB" id="5166626at2"/>
<organism evidence="10 11">
    <name type="scientific">Izhakiella capsodis</name>
    <dbReference type="NCBI Taxonomy" id="1367852"/>
    <lineage>
        <taxon>Bacteria</taxon>
        <taxon>Pseudomonadati</taxon>
        <taxon>Pseudomonadota</taxon>
        <taxon>Gammaproteobacteria</taxon>
        <taxon>Enterobacterales</taxon>
        <taxon>Erwiniaceae</taxon>
        <taxon>Izhakiella</taxon>
    </lineage>
</organism>
<feature type="transmembrane region" description="Helical" evidence="8">
    <location>
        <begin position="92"/>
        <end position="114"/>
    </location>
</feature>
<dbReference type="NCBIfam" id="TIGR01625">
    <property type="entry name" value="YidE_YbjL_dupl"/>
    <property type="match status" value="2"/>
</dbReference>
<evidence type="ECO:0000256" key="7">
    <source>
        <dbReference type="ARBA" id="ARBA00023136"/>
    </source>
</evidence>
<dbReference type="PANTHER" id="PTHR30445:SF10">
    <property type="entry name" value="TRANSPORT PROTEIN YBJL-RELATED"/>
    <property type="match status" value="1"/>
</dbReference>
<dbReference type="EMBL" id="FOVC01000001">
    <property type="protein sequence ID" value="SFM89149.1"/>
    <property type="molecule type" value="Genomic_DNA"/>
</dbReference>
<evidence type="ECO:0000256" key="3">
    <source>
        <dbReference type="ARBA" id="ARBA00022475"/>
    </source>
</evidence>
<feature type="transmembrane region" description="Helical" evidence="8">
    <location>
        <begin position="447"/>
        <end position="468"/>
    </location>
</feature>
<dbReference type="Proteomes" id="UP000242222">
    <property type="component" value="Unassembled WGS sequence"/>
</dbReference>
<feature type="transmembrane region" description="Helical" evidence="8">
    <location>
        <begin position="539"/>
        <end position="560"/>
    </location>
</feature>
<keyword evidence="3 8" id="KW-1003">Cell membrane</keyword>
<dbReference type="InterPro" id="IPR006512">
    <property type="entry name" value="YidE_YbjL"/>
</dbReference>
<comment type="similarity">
    <text evidence="8">Belongs to the AAE transporter (TC 2.A.81) family. YbjL subfamily.</text>
</comment>
<dbReference type="PROSITE" id="PS51202">
    <property type="entry name" value="RCK_C"/>
    <property type="match status" value="2"/>
</dbReference>
<feature type="transmembrane region" description="Helical" evidence="8">
    <location>
        <begin position="12"/>
        <end position="30"/>
    </location>
</feature>
<evidence type="ECO:0000256" key="5">
    <source>
        <dbReference type="ARBA" id="ARBA00022737"/>
    </source>
</evidence>
<feature type="transmembrane region" description="Helical" evidence="8">
    <location>
        <begin position="37"/>
        <end position="55"/>
    </location>
</feature>
<feature type="transmembrane region" description="Helical" evidence="8">
    <location>
        <begin position="474"/>
        <end position="496"/>
    </location>
</feature>
<dbReference type="Pfam" id="PF06826">
    <property type="entry name" value="Asp-Al_Ex"/>
    <property type="match status" value="2"/>
</dbReference>
<feature type="domain" description="RCK C-terminal" evidence="9">
    <location>
        <begin position="292"/>
        <end position="373"/>
    </location>
</feature>
<evidence type="ECO:0000313" key="10">
    <source>
        <dbReference type="EMBL" id="SFM89149.1"/>
    </source>
</evidence>
<dbReference type="InterPro" id="IPR050144">
    <property type="entry name" value="AAE_transporter"/>
</dbReference>
<dbReference type="PANTHER" id="PTHR30445">
    <property type="entry name" value="K(+)_H(+) ANTIPORTER SUBUNIT KHTT"/>
    <property type="match status" value="1"/>
</dbReference>
<sequence length="562" mass="60838">MNINISELLSGNYILLLFVVLALGLCLGKVRLGSIQLGNAIGVLVVSLVLGQHHFDIDTDALNLGFMLFIFCVGVEAGPNFFSIFFRDGKNYLILAVVMVVSATAIALGLGYLFKWNIGLTAGMLAGSMTSTPVLVGAGDTLRQTINNADMLAHAQDDLSLGYALTYLIGLVSLIIAARYLPRLQHHDLFTSAQQIARERGLDSDSQRKVWLPVIRAYRVGPELVAWADGKNLRELGIYRQTGCYIERIRRNGILASPDGDAILQQDDEISLVGYPEAHARLNHSFRDGKEVFERDLLDMRIVTEEIVVKNHSAVNKRLSHLRLTDHGCFLNRVIRSQIAMPIDESIILNKGDVLQVSGEARRVKSLADRIGFISIHSQMTDLLAFCAFFVLGLMIGMVTFQFSNFNFGLGNAAGLLFSGIMLGFLRANHPTFGYIPQGALNMVKEFGLMVFMAGVGLSAGSGLSNGLGGSGLMMLLAGIAVSLVPVVLCFLFGAYVLKMNRALLFGAIMGARTCAPAMDIINDASGSNIPALGYAGTYAIANVLLTLAGTLIVVIWPLLHR</sequence>
<dbReference type="GO" id="GO:0006813">
    <property type="term" value="P:potassium ion transport"/>
    <property type="evidence" value="ECO:0007669"/>
    <property type="project" value="InterPro"/>
</dbReference>
<dbReference type="HAMAP" id="MF_01015">
    <property type="entry name" value="YbjL"/>
    <property type="match status" value="1"/>
</dbReference>
<dbReference type="Pfam" id="PF02080">
    <property type="entry name" value="TrkA_C"/>
    <property type="match status" value="2"/>
</dbReference>
<dbReference type="SUPFAM" id="SSF116726">
    <property type="entry name" value="TrkA C-terminal domain-like"/>
    <property type="match status" value="2"/>
</dbReference>
<protein>
    <recommendedName>
        <fullName evidence="8">Putative transport protein SAMN05216516_101169</fullName>
    </recommendedName>
</protein>
<dbReference type="Gene3D" id="3.30.70.1450">
    <property type="entry name" value="Regulator of K+ conductance, C-terminal domain"/>
    <property type="match status" value="1"/>
</dbReference>
<gene>
    <name evidence="10" type="ORF">SAMN05216516_101169</name>
</gene>
<dbReference type="InterPro" id="IPR036721">
    <property type="entry name" value="RCK_C_sf"/>
</dbReference>
<feature type="transmembrane region" description="Helical" evidence="8">
    <location>
        <begin position="409"/>
        <end position="426"/>
    </location>
</feature>
<keyword evidence="11" id="KW-1185">Reference proteome</keyword>
<name>A0A1I4UJI3_9GAMM</name>
<dbReference type="NCBIfam" id="NF003440">
    <property type="entry name" value="PRK04972.1"/>
    <property type="match status" value="1"/>
</dbReference>
<dbReference type="AlphaFoldDB" id="A0A1I4UJI3"/>
<evidence type="ECO:0000259" key="9">
    <source>
        <dbReference type="PROSITE" id="PS51202"/>
    </source>
</evidence>
<comment type="subcellular location">
    <subcellularLocation>
        <location evidence="1 8">Cell membrane</location>
        <topology evidence="1 8">Multi-pass membrane protein</topology>
    </subcellularLocation>
</comment>
<feature type="transmembrane region" description="Helical" evidence="8">
    <location>
        <begin position="383"/>
        <end position="403"/>
    </location>
</feature>
<feature type="transmembrane region" description="Helical" evidence="8">
    <location>
        <begin position="161"/>
        <end position="181"/>
    </location>
</feature>
<proteinExistence type="inferred from homology"/>
<dbReference type="RefSeq" id="WP_092873854.1">
    <property type="nucleotide sequence ID" value="NZ_FOVC01000001.1"/>
</dbReference>
<keyword evidence="6 8" id="KW-1133">Transmembrane helix</keyword>
<feature type="domain" description="RCK C-terminal" evidence="9">
    <location>
        <begin position="202"/>
        <end position="289"/>
    </location>
</feature>
<evidence type="ECO:0000256" key="4">
    <source>
        <dbReference type="ARBA" id="ARBA00022692"/>
    </source>
</evidence>
<dbReference type="GO" id="GO:0005886">
    <property type="term" value="C:plasma membrane"/>
    <property type="evidence" value="ECO:0007669"/>
    <property type="project" value="UniProtKB-SubCell"/>
</dbReference>
<keyword evidence="2 8" id="KW-0813">Transport</keyword>
<feature type="transmembrane region" description="Helical" evidence="8">
    <location>
        <begin position="61"/>
        <end position="85"/>
    </location>
</feature>
<dbReference type="InterPro" id="IPR023017">
    <property type="entry name" value="Transp_YbjL_put"/>
</dbReference>
<keyword evidence="4 8" id="KW-0812">Transmembrane</keyword>
<keyword evidence="7 8" id="KW-0472">Membrane</keyword>
<evidence type="ECO:0000256" key="2">
    <source>
        <dbReference type="ARBA" id="ARBA00022448"/>
    </source>
</evidence>
<accession>A0A1I4UJI3</accession>
<dbReference type="InterPro" id="IPR006037">
    <property type="entry name" value="RCK_C"/>
</dbReference>
<keyword evidence="5" id="KW-0677">Repeat</keyword>